<sequence>MKLLKKPATLQNGGLCEKIIYKFSSGYGIVVCFLRKQGYLYWYGKRE</sequence>
<name>A0A0B7GQU2_TREPH</name>
<dbReference type="Proteomes" id="UP000042527">
    <property type="component" value="Unassembled WGS sequence"/>
</dbReference>
<proteinExistence type="predicted"/>
<protein>
    <submittedName>
        <fullName evidence="1">Uncharacterized protein</fullName>
    </submittedName>
</protein>
<dbReference type="EMBL" id="CDNC01000004">
    <property type="protein sequence ID" value="CEM60954.1"/>
    <property type="molecule type" value="Genomic_DNA"/>
</dbReference>
<accession>A0A0B7GQU2</accession>
<reference evidence="2" key="1">
    <citation type="submission" date="2015-01" db="EMBL/GenBank/DDBJ databases">
        <authorList>
            <person name="Manzoor Shahid"/>
            <person name="Zubair Saima"/>
        </authorList>
    </citation>
    <scope>NUCLEOTIDE SEQUENCE [LARGE SCALE GENOMIC DNA]</scope>
    <source>
        <strain evidence="2">V1</strain>
    </source>
</reference>
<organism evidence="1 2">
    <name type="scientific">Treponema phagedenis</name>
    <dbReference type="NCBI Taxonomy" id="162"/>
    <lineage>
        <taxon>Bacteria</taxon>
        <taxon>Pseudomonadati</taxon>
        <taxon>Spirochaetota</taxon>
        <taxon>Spirochaetia</taxon>
        <taxon>Spirochaetales</taxon>
        <taxon>Treponemataceae</taxon>
        <taxon>Treponema</taxon>
    </lineage>
</organism>
<dbReference type="AlphaFoldDB" id="A0A0B7GQU2"/>
<gene>
    <name evidence="1" type="ORF">TPHV1_120083</name>
</gene>
<evidence type="ECO:0000313" key="2">
    <source>
        <dbReference type="Proteomes" id="UP000042527"/>
    </source>
</evidence>
<keyword evidence="2" id="KW-1185">Reference proteome</keyword>
<evidence type="ECO:0000313" key="1">
    <source>
        <dbReference type="EMBL" id="CEM60954.1"/>
    </source>
</evidence>